<protein>
    <recommendedName>
        <fullName evidence="7">Major facilitator superfamily (MFS) profile domain-containing protein</fullName>
    </recommendedName>
</protein>
<dbReference type="GO" id="GO:0022857">
    <property type="term" value="F:transmembrane transporter activity"/>
    <property type="evidence" value="ECO:0007669"/>
    <property type="project" value="InterPro"/>
</dbReference>
<dbReference type="InterPro" id="IPR050189">
    <property type="entry name" value="MFS_Efflux_Transporters"/>
</dbReference>
<evidence type="ECO:0000259" key="7">
    <source>
        <dbReference type="PROSITE" id="PS50850"/>
    </source>
</evidence>
<dbReference type="InterPro" id="IPR036259">
    <property type="entry name" value="MFS_trans_sf"/>
</dbReference>
<keyword evidence="9" id="KW-1185">Reference proteome</keyword>
<evidence type="ECO:0000256" key="3">
    <source>
        <dbReference type="ARBA" id="ARBA00022692"/>
    </source>
</evidence>
<dbReference type="PANTHER" id="PTHR43124">
    <property type="entry name" value="PURINE EFFLUX PUMP PBUE"/>
    <property type="match status" value="1"/>
</dbReference>
<gene>
    <name evidence="8" type="ORF">KIN_43360</name>
</gene>
<comment type="subcellular location">
    <subcellularLocation>
        <location evidence="1">Cell membrane</location>
        <topology evidence="1">Multi-pass membrane protein</topology>
    </subcellularLocation>
</comment>
<organism evidence="8 9">
    <name type="scientific">Litoreibacter roseus</name>
    <dbReference type="NCBI Taxonomy" id="2601869"/>
    <lineage>
        <taxon>Bacteria</taxon>
        <taxon>Pseudomonadati</taxon>
        <taxon>Pseudomonadota</taxon>
        <taxon>Alphaproteobacteria</taxon>
        <taxon>Rhodobacterales</taxon>
        <taxon>Roseobacteraceae</taxon>
        <taxon>Litoreibacter</taxon>
    </lineage>
</organism>
<feature type="transmembrane region" description="Helical" evidence="6">
    <location>
        <begin position="252"/>
        <end position="271"/>
    </location>
</feature>
<feature type="transmembrane region" description="Helical" evidence="6">
    <location>
        <begin position="223"/>
        <end position="246"/>
    </location>
</feature>
<dbReference type="InterPro" id="IPR020846">
    <property type="entry name" value="MFS_dom"/>
</dbReference>
<evidence type="ECO:0000313" key="9">
    <source>
        <dbReference type="Proteomes" id="UP000436822"/>
    </source>
</evidence>
<evidence type="ECO:0000256" key="4">
    <source>
        <dbReference type="ARBA" id="ARBA00022989"/>
    </source>
</evidence>
<dbReference type="PROSITE" id="PS50850">
    <property type="entry name" value="MFS"/>
    <property type="match status" value="1"/>
</dbReference>
<proteinExistence type="predicted"/>
<feature type="transmembrane region" description="Helical" evidence="6">
    <location>
        <begin position="182"/>
        <end position="202"/>
    </location>
</feature>
<dbReference type="Proteomes" id="UP000436822">
    <property type="component" value="Unassembled WGS sequence"/>
</dbReference>
<dbReference type="InterPro" id="IPR011701">
    <property type="entry name" value="MFS"/>
</dbReference>
<feature type="transmembrane region" description="Helical" evidence="6">
    <location>
        <begin position="21"/>
        <end position="44"/>
    </location>
</feature>
<evidence type="ECO:0000256" key="5">
    <source>
        <dbReference type="ARBA" id="ARBA00023136"/>
    </source>
</evidence>
<reference evidence="8 9" key="1">
    <citation type="submission" date="2019-12" db="EMBL/GenBank/DDBJ databases">
        <title>Litoreibacter badius sp. nov., a novel bacteriochlorophyll a-containing bacterium in the genus Litoreibacter.</title>
        <authorList>
            <person name="Kanamuro M."/>
            <person name="Takabe Y."/>
            <person name="Mori K."/>
            <person name="Takaichi S."/>
            <person name="Hanada S."/>
        </authorList>
    </citation>
    <scope>NUCLEOTIDE SEQUENCE [LARGE SCALE GENOMIC DNA]</scope>
    <source>
        <strain evidence="8 9">K6</strain>
    </source>
</reference>
<feature type="domain" description="Major facilitator superfamily (MFS) profile" evidence="7">
    <location>
        <begin position="1"/>
        <end position="274"/>
    </location>
</feature>
<feature type="transmembrane region" description="Helical" evidence="6">
    <location>
        <begin position="89"/>
        <end position="112"/>
    </location>
</feature>
<sequence length="274" mass="27674">MAGAIGASLVPSERQGQALGIILSGLTIAFIVGVPLGTVVGSAFGWRATFVFAAIVALAVIPAIAFLVPSSAADAEPPKSDWSVVKKPVVLLGLFLIGTSFIAAYPIIAYLGPIITASTGLDGAGIGAMQSAIGFGSIGGLIVGSILADRRGFIPNMRIMYLLFALVLGSWSFVFLTGTPGAWFNIAMVAVVIFLTSGTLIAPSPAIEKALVQADPKQSALTLALNTSVIYLGQGIGAGIGGLVIGSVGFAALGYVGSGIAFMAFMAAVLVKTR</sequence>
<keyword evidence="2" id="KW-1003">Cell membrane</keyword>
<keyword evidence="5 6" id="KW-0472">Membrane</keyword>
<dbReference type="EMBL" id="BLJE01000009">
    <property type="protein sequence ID" value="GFE67262.1"/>
    <property type="molecule type" value="Genomic_DNA"/>
</dbReference>
<evidence type="ECO:0000256" key="2">
    <source>
        <dbReference type="ARBA" id="ARBA00022475"/>
    </source>
</evidence>
<feature type="transmembrane region" description="Helical" evidence="6">
    <location>
        <begin position="50"/>
        <end position="68"/>
    </location>
</feature>
<name>A0A6N6JP67_9RHOB</name>
<evidence type="ECO:0000256" key="1">
    <source>
        <dbReference type="ARBA" id="ARBA00004651"/>
    </source>
</evidence>
<feature type="transmembrane region" description="Helical" evidence="6">
    <location>
        <begin position="124"/>
        <end position="147"/>
    </location>
</feature>
<keyword evidence="3 6" id="KW-0812">Transmembrane</keyword>
<keyword evidence="4 6" id="KW-1133">Transmembrane helix</keyword>
<dbReference type="AlphaFoldDB" id="A0A6N6JP67"/>
<evidence type="ECO:0000256" key="6">
    <source>
        <dbReference type="SAM" id="Phobius"/>
    </source>
</evidence>
<accession>A0A6N6JP67</accession>
<dbReference type="SUPFAM" id="SSF103473">
    <property type="entry name" value="MFS general substrate transporter"/>
    <property type="match status" value="1"/>
</dbReference>
<dbReference type="Pfam" id="PF07690">
    <property type="entry name" value="MFS_1"/>
    <property type="match status" value="1"/>
</dbReference>
<dbReference type="Gene3D" id="1.20.1250.20">
    <property type="entry name" value="MFS general substrate transporter like domains"/>
    <property type="match status" value="1"/>
</dbReference>
<evidence type="ECO:0000313" key="8">
    <source>
        <dbReference type="EMBL" id="GFE67262.1"/>
    </source>
</evidence>
<dbReference type="PANTHER" id="PTHR43124:SF10">
    <property type="entry name" value="PURINE EFFLUX PUMP PBUE"/>
    <property type="match status" value="1"/>
</dbReference>
<dbReference type="GO" id="GO:0005886">
    <property type="term" value="C:plasma membrane"/>
    <property type="evidence" value="ECO:0007669"/>
    <property type="project" value="UniProtKB-SubCell"/>
</dbReference>
<feature type="transmembrane region" description="Helical" evidence="6">
    <location>
        <begin position="159"/>
        <end position="176"/>
    </location>
</feature>
<comment type="caution">
    <text evidence="8">The sequence shown here is derived from an EMBL/GenBank/DDBJ whole genome shotgun (WGS) entry which is preliminary data.</text>
</comment>